<feature type="transmembrane region" description="Helical" evidence="1">
    <location>
        <begin position="25"/>
        <end position="46"/>
    </location>
</feature>
<dbReference type="STRING" id="1697053.AKN87_05445"/>
<feature type="transmembrane region" description="Helical" evidence="1">
    <location>
        <begin position="58"/>
        <end position="82"/>
    </location>
</feature>
<dbReference type="EMBL" id="JACANB010000002">
    <property type="protein sequence ID" value="MDM1695607.1"/>
    <property type="molecule type" value="Genomic_DNA"/>
</dbReference>
<dbReference type="InterPro" id="IPR052959">
    <property type="entry name" value="Inner_membrane_assoc"/>
</dbReference>
<name>A0A0K1XCJ2_9GAMM</name>
<dbReference type="GO" id="GO:0005886">
    <property type="term" value="C:plasma membrane"/>
    <property type="evidence" value="ECO:0007669"/>
    <property type="project" value="TreeGrafter"/>
</dbReference>
<dbReference type="PANTHER" id="PTHR38598:SF1">
    <property type="entry name" value="INNER MEMBRANE PROTEIN YJCH"/>
    <property type="match status" value="1"/>
</dbReference>
<dbReference type="AlphaFoldDB" id="A0A0K1XCJ2"/>
<dbReference type="Proteomes" id="UP000063953">
    <property type="component" value="Chromosome"/>
</dbReference>
<organism evidence="2 4">
    <name type="scientific">Thiopseudomonas alkaliphila</name>
    <dbReference type="NCBI Taxonomy" id="1697053"/>
    <lineage>
        <taxon>Bacteria</taxon>
        <taxon>Pseudomonadati</taxon>
        <taxon>Pseudomonadota</taxon>
        <taxon>Gammaproteobacteria</taxon>
        <taxon>Pseudomonadales</taxon>
        <taxon>Pseudomonadaceae</taxon>
        <taxon>Thiopseudomonas</taxon>
    </lineage>
</organism>
<evidence type="ECO:0000313" key="4">
    <source>
        <dbReference type="Proteomes" id="UP000063953"/>
    </source>
</evidence>
<gene>
    <name evidence="2" type="ORF">AKN88_03405</name>
    <name evidence="3" type="ORF">HX099_02855</name>
</gene>
<evidence type="ECO:0000313" key="3">
    <source>
        <dbReference type="EMBL" id="MDM1695607.1"/>
    </source>
</evidence>
<protein>
    <submittedName>
        <fullName evidence="3">DUF485 domain-containing protein</fullName>
    </submittedName>
</protein>
<keyword evidence="1" id="KW-1133">Transmembrane helix</keyword>
<sequence>MSNPLYAHIRNNPKFQQLVKTRTRFALSLSLIVWAIFYGFILLVAFKPEVIGLPLGRGHLTLGIAAGLFQFSFFWLLIWWYVRRANGEFDRLNEQIITEAEQECGQ</sequence>
<dbReference type="PATRIC" id="fig|1698447.3.peg.1903"/>
<reference evidence="3" key="2">
    <citation type="submission" date="2020-06" db="EMBL/GenBank/DDBJ databases">
        <authorList>
            <person name="Dong N."/>
        </authorList>
    </citation>
    <scope>NUCLEOTIDE SEQUENCE</scope>
    <source>
        <strain evidence="3">DF46-2-2</strain>
    </source>
</reference>
<reference evidence="2 4" key="1">
    <citation type="journal article" date="2015" name="Genome Announc.">
        <title>Genome Sequences of Oblitimonas alkaliphila gen. nov. sp. nov. (Proposed), a Novel Bacterium of the Pseudomonadaceae Family.</title>
        <authorList>
            <person name="Lauer A.C."/>
            <person name="Nicholson A.C."/>
            <person name="Humrighouse B.W."/>
            <person name="Emery B."/>
            <person name="Drobish A."/>
            <person name="Juieng P."/>
            <person name="Loparev V."/>
            <person name="McQuiston J.R."/>
        </authorList>
    </citation>
    <scope>NUCLEOTIDE SEQUENCE [LARGE SCALE GENOMIC DNA]</scope>
    <source>
        <strain evidence="2 4">E5571</strain>
    </source>
</reference>
<dbReference type="InterPro" id="IPR007436">
    <property type="entry name" value="DUF485"/>
</dbReference>
<dbReference type="Proteomes" id="UP001173465">
    <property type="component" value="Unassembled WGS sequence"/>
</dbReference>
<keyword evidence="1" id="KW-0472">Membrane</keyword>
<dbReference type="PANTHER" id="PTHR38598">
    <property type="entry name" value="INNER MEMBRANE PROTEIN YJCH"/>
    <property type="match status" value="1"/>
</dbReference>
<dbReference type="EMBL" id="CP012365">
    <property type="protein sequence ID" value="AKX59085.1"/>
    <property type="molecule type" value="Genomic_DNA"/>
</dbReference>
<keyword evidence="4" id="KW-1185">Reference proteome</keyword>
<reference evidence="3" key="3">
    <citation type="journal article" date="2022" name="Sci. Total Environ.">
        <title>Prevalence, transmission, and molecular epidemiology of tet(X)-positive bacteria among humans, animals, and environmental niches in China: An epidemiological, and genomic-based study.</title>
        <authorList>
            <person name="Dong N."/>
            <person name="Zeng Y."/>
            <person name="Cai C."/>
            <person name="Sun C."/>
            <person name="Lu J."/>
            <person name="Liu C."/>
            <person name="Zhou H."/>
            <person name="Sun Q."/>
            <person name="Shu L."/>
            <person name="Wang H."/>
            <person name="Wang Y."/>
            <person name="Wang S."/>
            <person name="Wu C."/>
            <person name="Chan E.W."/>
            <person name="Chen G."/>
            <person name="Shen Z."/>
            <person name="Chen S."/>
            <person name="Zhang R."/>
        </authorList>
    </citation>
    <scope>NUCLEOTIDE SEQUENCE</scope>
    <source>
        <strain evidence="3">DF46-2-2</strain>
    </source>
</reference>
<keyword evidence="1" id="KW-0812">Transmembrane</keyword>
<dbReference type="Pfam" id="PF04341">
    <property type="entry name" value="DUF485"/>
    <property type="match status" value="1"/>
</dbReference>
<dbReference type="RefSeq" id="WP_053100101.1">
    <property type="nucleotide sequence ID" value="NZ_CP012363.1"/>
</dbReference>
<accession>A0A0K1XCJ2</accession>
<evidence type="ECO:0000313" key="2">
    <source>
        <dbReference type="EMBL" id="AKX59085.1"/>
    </source>
</evidence>
<proteinExistence type="predicted"/>
<evidence type="ECO:0000256" key="1">
    <source>
        <dbReference type="SAM" id="Phobius"/>
    </source>
</evidence>